<feature type="region of interest" description="Disordered" evidence="1">
    <location>
        <begin position="845"/>
        <end position="869"/>
    </location>
</feature>
<feature type="compositionally biased region" description="Acidic residues" evidence="1">
    <location>
        <begin position="1"/>
        <end position="19"/>
    </location>
</feature>
<dbReference type="PANTHER" id="PTHR33099:SF7">
    <property type="entry name" value="MYND-TYPE DOMAIN-CONTAINING PROTEIN"/>
    <property type="match status" value="1"/>
</dbReference>
<comment type="caution">
    <text evidence="2">The sequence shown here is derived from an EMBL/GenBank/DDBJ whole genome shotgun (WGS) entry which is preliminary data.</text>
</comment>
<evidence type="ECO:0000256" key="1">
    <source>
        <dbReference type="SAM" id="MobiDB-lite"/>
    </source>
</evidence>
<evidence type="ECO:0000313" key="2">
    <source>
        <dbReference type="EMBL" id="KAJ4266459.1"/>
    </source>
</evidence>
<gene>
    <name evidence="2" type="ORF">NW762_004443</name>
</gene>
<organism evidence="2 3">
    <name type="scientific">Fusarium torreyae</name>
    <dbReference type="NCBI Taxonomy" id="1237075"/>
    <lineage>
        <taxon>Eukaryota</taxon>
        <taxon>Fungi</taxon>
        <taxon>Dikarya</taxon>
        <taxon>Ascomycota</taxon>
        <taxon>Pezizomycotina</taxon>
        <taxon>Sordariomycetes</taxon>
        <taxon>Hypocreomycetidae</taxon>
        <taxon>Hypocreales</taxon>
        <taxon>Nectriaceae</taxon>
        <taxon>Fusarium</taxon>
    </lineage>
</organism>
<proteinExistence type="predicted"/>
<dbReference type="EMBL" id="JAOQAZ010000005">
    <property type="protein sequence ID" value="KAJ4266459.1"/>
    <property type="molecule type" value="Genomic_DNA"/>
</dbReference>
<dbReference type="OrthoDB" id="27483at2759"/>
<feature type="region of interest" description="Disordered" evidence="1">
    <location>
        <begin position="1"/>
        <end position="26"/>
    </location>
</feature>
<evidence type="ECO:0000313" key="3">
    <source>
        <dbReference type="Proteomes" id="UP001152049"/>
    </source>
</evidence>
<sequence>MADPEDVVEVSDDSSDESSDNSSGAEVGWEGKLLRALNSIESTGKIATFNRYSSFINPGLKLKGNRLIPLPLQGDDAQAIKSVCRQAPFGHGDQTLVDKSVIAKPHKLLLYEPGSFFKPHKDSEKEQGMVGTLVVCLLSQHEGANIHLSFGSQRNSCATAPTSKFDLASISWFSDVTLEVKELISGYRLVLTYKLFVLGEESVSASTVWGQTENLKAMLIKWQTESPVTEKLMYPLDHQYTESSLCLGNMKGRDRAVGHSLNKVCSEAGFYLLFAHATHVHHVEEGYGYYNAAADIDKHYTMLNAVYDPNGNKVASDVSISIKEILGYSTSGESAEVSEDEGNYTGNESASFKFRYHKTVIVLAPKMWLMKYLKNGIYGDHRPKAVNDRLTEMVCWDLANNRDDRYTIQSAIAFMRAVIDSKVYPQAETMGLISKWALELDSPELFWTCVRTTYAPLGARPRHVNDSSFYVYRMQIGQGLANYLTTHYNGKEETIDWDHWLQGLREATDIATEFDAFCAVFKSLITHRPLLESFKLWAGPLLDEKIKTQSSWTKTDEQFLLSTLRSRSADGEWALQSFFPAIAPKAERFALWDLLHLISLERHSYFRNAKELYKCVIEHGAQNLCLSGPDLLSSAYRYDGSDLSYDTPCKKFVRMLEESYINGAGQEALGLLEQSCSRLAERGTTWPLVTSACLTNDFLVPLVQALETNNVPPVPAVQEVLDVALLEICHKPLNFQPIELRQWAHEPFFLEMISTGFAGWEVPDLLIWVFKEAIECYAIALGYPHTLVVTKLGTNYDRGLRIWQNGFRQADVAVHRLRNDYLKGFLGEEKYNELILLQKPGQQDLRDTMSRKRQGYESVSPNAKRTRML</sequence>
<dbReference type="PANTHER" id="PTHR33099">
    <property type="entry name" value="FE2OG DIOXYGENASE DOMAIN-CONTAINING PROTEIN"/>
    <property type="match status" value="1"/>
</dbReference>
<dbReference type="Proteomes" id="UP001152049">
    <property type="component" value="Unassembled WGS sequence"/>
</dbReference>
<keyword evidence="3" id="KW-1185">Reference proteome</keyword>
<name>A0A9W8S635_9HYPO</name>
<dbReference type="AlphaFoldDB" id="A0A9W8S635"/>
<accession>A0A9W8S635</accession>
<protein>
    <submittedName>
        <fullName evidence="2">Uncharacterized protein</fullName>
    </submittedName>
</protein>
<reference evidence="2" key="1">
    <citation type="submission" date="2022-09" db="EMBL/GenBank/DDBJ databases">
        <title>Fusarium specimens isolated from Avocado Roots.</title>
        <authorList>
            <person name="Stajich J."/>
            <person name="Roper C."/>
            <person name="Heimlech-Rivalta G."/>
        </authorList>
    </citation>
    <scope>NUCLEOTIDE SEQUENCE</scope>
    <source>
        <strain evidence="2">CF00136</strain>
    </source>
</reference>
<dbReference type="Gene3D" id="2.60.120.620">
    <property type="entry name" value="q2cbj1_9rhob like domain"/>
    <property type="match status" value="1"/>
</dbReference>